<keyword evidence="3" id="KW-1185">Reference proteome</keyword>
<dbReference type="Proteomes" id="UP000762676">
    <property type="component" value="Unassembled WGS sequence"/>
</dbReference>
<evidence type="ECO:0008006" key="4">
    <source>
        <dbReference type="Google" id="ProtNLM"/>
    </source>
</evidence>
<organism evidence="2 3">
    <name type="scientific">Elysia marginata</name>
    <dbReference type="NCBI Taxonomy" id="1093978"/>
    <lineage>
        <taxon>Eukaryota</taxon>
        <taxon>Metazoa</taxon>
        <taxon>Spiralia</taxon>
        <taxon>Lophotrochozoa</taxon>
        <taxon>Mollusca</taxon>
        <taxon>Gastropoda</taxon>
        <taxon>Heterobranchia</taxon>
        <taxon>Euthyneura</taxon>
        <taxon>Panpulmonata</taxon>
        <taxon>Sacoglossa</taxon>
        <taxon>Placobranchoidea</taxon>
        <taxon>Plakobranchidae</taxon>
        <taxon>Elysia</taxon>
    </lineage>
</organism>
<feature type="region of interest" description="Disordered" evidence="1">
    <location>
        <begin position="1"/>
        <end position="165"/>
    </location>
</feature>
<feature type="compositionally biased region" description="Basic residues" evidence="1">
    <location>
        <begin position="48"/>
        <end position="58"/>
    </location>
</feature>
<name>A0AAV4JTS3_9GAST</name>
<feature type="region of interest" description="Disordered" evidence="1">
    <location>
        <begin position="324"/>
        <end position="367"/>
    </location>
</feature>
<feature type="compositionally biased region" description="Low complexity" evidence="1">
    <location>
        <begin position="355"/>
        <end position="366"/>
    </location>
</feature>
<gene>
    <name evidence="2" type="ORF">ElyMa_005193300</name>
</gene>
<sequence>MLPPAPTLTQQFPPTVSPRHGYQENLLGSSLVARLKQRQTKEAAKPPKPTKNKPALKKTKAELGLKLEGLLEDDVNNSDDGQFESPKESKTALKTQCNYHPSHRQRPRDGSAASVDTGHKLPRLTSASRSPTESRISSRRSLSAGPAQERGDSRRSMACPSASSFAQRAPSCPVHIVKRDGVFQPADKYMPGRTLIREAGPATLWDYHTYVLPMMDSNSDTQSPRFSDPDISPRGMYITSGKKRMKVSWKAGSHPDLECPNGVKLPESRQDTNPTPSTTAPASANKQKRAQSVDNLAFRRPVYNSGLSRVSSIGLKWEIQTGSTGQLTNTEPLRNGSASAAPPKDESQPTFNSQPYTTTPKPTSKPMWSYLITHDTKQDQQLHQFQPSSSGTISRSKPKDSKSSGHGRHYRDVHPVSTAMERNGTSVSKTRWTVPSSSASGLEAERAVRDRLQLVKRTGSLWGRGTSNSAAQRFQQAMAAAGRTHSFDGEHESVSQKSKGQGGEKDETLGSNLSADRGRMNKGEKLTQEAISETNDEKPLFSREDDQVSSPTKSRSTVFN</sequence>
<proteinExistence type="predicted"/>
<feature type="compositionally biased region" description="Basic and acidic residues" evidence="1">
    <location>
        <begin position="516"/>
        <end position="527"/>
    </location>
</feature>
<evidence type="ECO:0000256" key="1">
    <source>
        <dbReference type="SAM" id="MobiDB-lite"/>
    </source>
</evidence>
<feature type="compositionally biased region" description="Low complexity" evidence="1">
    <location>
        <begin position="272"/>
        <end position="285"/>
    </location>
</feature>
<accession>A0AAV4JTS3</accession>
<feature type="compositionally biased region" description="Polar residues" evidence="1">
    <location>
        <begin position="548"/>
        <end position="560"/>
    </location>
</feature>
<comment type="caution">
    <text evidence="2">The sequence shown here is derived from an EMBL/GenBank/DDBJ whole genome shotgun (WGS) entry which is preliminary data.</text>
</comment>
<feature type="compositionally biased region" description="Polar residues" evidence="1">
    <location>
        <begin position="125"/>
        <end position="141"/>
    </location>
</feature>
<feature type="region of interest" description="Disordered" evidence="1">
    <location>
        <begin position="379"/>
        <end position="444"/>
    </location>
</feature>
<evidence type="ECO:0000313" key="2">
    <source>
        <dbReference type="EMBL" id="GFS25815.1"/>
    </source>
</evidence>
<feature type="compositionally biased region" description="Polar residues" evidence="1">
    <location>
        <begin position="381"/>
        <end position="395"/>
    </location>
</feature>
<dbReference type="AlphaFoldDB" id="A0AAV4JTS3"/>
<feature type="compositionally biased region" description="Polar residues" evidence="1">
    <location>
        <begin position="423"/>
        <end position="440"/>
    </location>
</feature>
<protein>
    <recommendedName>
        <fullName evidence="4">DUF4776 domain-containing protein</fullName>
    </recommendedName>
</protein>
<feature type="compositionally biased region" description="Basic and acidic residues" evidence="1">
    <location>
        <begin position="535"/>
        <end position="546"/>
    </location>
</feature>
<evidence type="ECO:0000313" key="3">
    <source>
        <dbReference type="Proteomes" id="UP000762676"/>
    </source>
</evidence>
<reference evidence="2 3" key="1">
    <citation type="journal article" date="2021" name="Elife">
        <title>Chloroplast acquisition without the gene transfer in kleptoplastic sea slugs, Plakobranchus ocellatus.</title>
        <authorList>
            <person name="Maeda T."/>
            <person name="Takahashi S."/>
            <person name="Yoshida T."/>
            <person name="Shimamura S."/>
            <person name="Takaki Y."/>
            <person name="Nagai Y."/>
            <person name="Toyoda A."/>
            <person name="Suzuki Y."/>
            <person name="Arimoto A."/>
            <person name="Ishii H."/>
            <person name="Satoh N."/>
            <person name="Nishiyama T."/>
            <person name="Hasebe M."/>
            <person name="Maruyama T."/>
            <person name="Minagawa J."/>
            <person name="Obokata J."/>
            <person name="Shigenobu S."/>
        </authorList>
    </citation>
    <scope>NUCLEOTIDE SEQUENCE [LARGE SCALE GENOMIC DNA]</scope>
</reference>
<dbReference type="EMBL" id="BMAT01010382">
    <property type="protein sequence ID" value="GFS25815.1"/>
    <property type="molecule type" value="Genomic_DNA"/>
</dbReference>
<feature type="compositionally biased region" description="Polar residues" evidence="1">
    <location>
        <begin position="324"/>
        <end position="338"/>
    </location>
</feature>
<feature type="region of interest" description="Disordered" evidence="1">
    <location>
        <begin position="251"/>
        <end position="295"/>
    </location>
</feature>
<feature type="region of interest" description="Disordered" evidence="1">
    <location>
        <begin position="475"/>
        <end position="560"/>
    </location>
</feature>
<feature type="compositionally biased region" description="Basic and acidic residues" evidence="1">
    <location>
        <begin position="485"/>
        <end position="494"/>
    </location>
</feature>